<dbReference type="RefSeq" id="WP_103264164.1">
    <property type="nucleotide sequence ID" value="NZ_CABMLE010000001.1"/>
</dbReference>
<dbReference type="AlphaFoldDB" id="A0A2K2UEZ9"/>
<sequence>MTNSINPYEGASSYNRFLMQEDLPGVFHSSYAIENFYFTDRLDLFAVVEPGRRALLIDTGHPVMCGTEPIDRAVEDNDVPWENVEVFLTHFHDDHDENLQYVLDRGAGAFYSGPAVPWTEASREAFLRQTGALRAGDRAISDWADILMGRDHFTPELEERVRQLPEGEALSIAGYDLEVLYTPGHTVEHASLLERKHSFLFAGDHLLDSAPGLMQFDASSRLLERFFESLHDIRAMRLRTAFMSHRDSFTSADEVNAFIDSVFAKYEKPLDRVRGLVRELGPVSVYELARSFYAYLPQGLAGEPENRRVRRVAIPFAYLEYLVEHGEAERHEDGDGCFLYVATR</sequence>
<dbReference type="Gene3D" id="3.60.15.10">
    <property type="entry name" value="Ribonuclease Z/Hydroxyacylglutathione hydrolase-like"/>
    <property type="match status" value="1"/>
</dbReference>
<dbReference type="EMBL" id="PPEK01000001">
    <property type="protein sequence ID" value="PNV68839.1"/>
    <property type="molecule type" value="Genomic_DNA"/>
</dbReference>
<dbReference type="InterPro" id="IPR036866">
    <property type="entry name" value="RibonucZ/Hydroxyglut_hydro"/>
</dbReference>
<proteinExistence type="predicted"/>
<gene>
    <name evidence="2" type="ORF">C2L71_02405</name>
</gene>
<dbReference type="InterPro" id="IPR001279">
    <property type="entry name" value="Metallo-B-lactamas"/>
</dbReference>
<keyword evidence="3" id="KW-1185">Reference proteome</keyword>
<evidence type="ECO:0000313" key="2">
    <source>
        <dbReference type="EMBL" id="PNV68839.1"/>
    </source>
</evidence>
<name>A0A2K2UEZ9_9ACTN</name>
<organism evidence="2 3">
    <name type="scientific">Enteroscipio rubneri</name>
    <dbReference type="NCBI Taxonomy" id="2070686"/>
    <lineage>
        <taxon>Bacteria</taxon>
        <taxon>Bacillati</taxon>
        <taxon>Actinomycetota</taxon>
        <taxon>Coriobacteriia</taxon>
        <taxon>Eggerthellales</taxon>
        <taxon>Eggerthellaceae</taxon>
        <taxon>Enteroscipio</taxon>
    </lineage>
</organism>
<evidence type="ECO:0000259" key="1">
    <source>
        <dbReference type="SMART" id="SM00849"/>
    </source>
</evidence>
<dbReference type="SMART" id="SM00849">
    <property type="entry name" value="Lactamase_B"/>
    <property type="match status" value="1"/>
</dbReference>
<dbReference type="Pfam" id="PF00753">
    <property type="entry name" value="Lactamase_B"/>
    <property type="match status" value="1"/>
</dbReference>
<protein>
    <recommendedName>
        <fullName evidence="1">Metallo-beta-lactamase domain-containing protein</fullName>
    </recommendedName>
</protein>
<feature type="domain" description="Metallo-beta-lactamase" evidence="1">
    <location>
        <begin position="41"/>
        <end position="245"/>
    </location>
</feature>
<dbReference type="SUPFAM" id="SSF56281">
    <property type="entry name" value="Metallo-hydrolase/oxidoreductase"/>
    <property type="match status" value="1"/>
</dbReference>
<reference evidence="3" key="1">
    <citation type="submission" date="2018-01" db="EMBL/GenBank/DDBJ databases">
        <title>Rubneribacter badeniensis gen. nov., sp. nov., and Colonibacter rubneri, gen. nov., sp. nov., WGS of new members of the Eggerthellaceae.</title>
        <authorList>
            <person name="Danylec N."/>
            <person name="Stoll D.A."/>
            <person name="Doetsch A."/>
            <person name="Kulling S.E."/>
            <person name="Huch M."/>
        </authorList>
    </citation>
    <scope>NUCLEOTIDE SEQUENCE [LARGE SCALE GENOMIC DNA]</scope>
    <source>
        <strain evidence="3">ResAG-96</strain>
    </source>
</reference>
<dbReference type="InterPro" id="IPR050662">
    <property type="entry name" value="Sec-metab_biosynth-thioest"/>
</dbReference>
<dbReference type="Proteomes" id="UP000236197">
    <property type="component" value="Unassembled WGS sequence"/>
</dbReference>
<dbReference type="PANTHER" id="PTHR23131">
    <property type="entry name" value="ENDORIBONUCLEASE LACTB2"/>
    <property type="match status" value="1"/>
</dbReference>
<dbReference type="OrthoDB" id="2971563at2"/>
<evidence type="ECO:0000313" key="3">
    <source>
        <dbReference type="Proteomes" id="UP000236197"/>
    </source>
</evidence>
<comment type="caution">
    <text evidence="2">The sequence shown here is derived from an EMBL/GenBank/DDBJ whole genome shotgun (WGS) entry which is preliminary data.</text>
</comment>
<accession>A0A2K2UEZ9</accession>